<name>A0ABQ8TA76_PERAM</name>
<dbReference type="EMBL" id="JAJSOF020000013">
    <property type="protein sequence ID" value="KAJ4443428.1"/>
    <property type="molecule type" value="Genomic_DNA"/>
</dbReference>
<evidence type="ECO:0000313" key="1">
    <source>
        <dbReference type="EMBL" id="KAJ4443428.1"/>
    </source>
</evidence>
<reference evidence="1 2" key="1">
    <citation type="journal article" date="2022" name="Allergy">
        <title>Genome assembly and annotation of Periplaneta americana reveal a comprehensive cockroach allergen profile.</title>
        <authorList>
            <person name="Wang L."/>
            <person name="Xiong Q."/>
            <person name="Saelim N."/>
            <person name="Wang L."/>
            <person name="Nong W."/>
            <person name="Wan A.T."/>
            <person name="Shi M."/>
            <person name="Liu X."/>
            <person name="Cao Q."/>
            <person name="Hui J.H.L."/>
            <person name="Sookrung N."/>
            <person name="Leung T.F."/>
            <person name="Tungtrongchitr A."/>
            <person name="Tsui S.K.W."/>
        </authorList>
    </citation>
    <scope>NUCLEOTIDE SEQUENCE [LARGE SCALE GENOMIC DNA]</scope>
    <source>
        <strain evidence="1">PWHHKU_190912</strain>
    </source>
</reference>
<protein>
    <submittedName>
        <fullName evidence="1">Uncharacterized protein</fullName>
    </submittedName>
</protein>
<gene>
    <name evidence="1" type="ORF">ANN_05097</name>
</gene>
<sequence length="120" mass="13830">MVGEWKFEVCKKAFTSQLLVRRLRKLILLDKSPEDNRGKQQNQKTNPITTVMQVKDRIASFPLETSHYSSKEVNYLHAKFGRPQIDTCCDCEEPQVRVKSPALNETAKRSSTNCSQKEEL</sequence>
<keyword evidence="2" id="KW-1185">Reference proteome</keyword>
<comment type="caution">
    <text evidence="1">The sequence shown here is derived from an EMBL/GenBank/DDBJ whole genome shotgun (WGS) entry which is preliminary data.</text>
</comment>
<organism evidence="1 2">
    <name type="scientific">Periplaneta americana</name>
    <name type="common">American cockroach</name>
    <name type="synonym">Blatta americana</name>
    <dbReference type="NCBI Taxonomy" id="6978"/>
    <lineage>
        <taxon>Eukaryota</taxon>
        <taxon>Metazoa</taxon>
        <taxon>Ecdysozoa</taxon>
        <taxon>Arthropoda</taxon>
        <taxon>Hexapoda</taxon>
        <taxon>Insecta</taxon>
        <taxon>Pterygota</taxon>
        <taxon>Neoptera</taxon>
        <taxon>Polyneoptera</taxon>
        <taxon>Dictyoptera</taxon>
        <taxon>Blattodea</taxon>
        <taxon>Blattoidea</taxon>
        <taxon>Blattidae</taxon>
        <taxon>Blattinae</taxon>
        <taxon>Periplaneta</taxon>
    </lineage>
</organism>
<evidence type="ECO:0000313" key="2">
    <source>
        <dbReference type="Proteomes" id="UP001148838"/>
    </source>
</evidence>
<proteinExistence type="predicted"/>
<dbReference type="Proteomes" id="UP001148838">
    <property type="component" value="Unassembled WGS sequence"/>
</dbReference>
<accession>A0ABQ8TA76</accession>